<accession>A0A1Y5TRM1</accession>
<dbReference type="RefSeq" id="WP_085855525.1">
    <property type="nucleotide sequence ID" value="NZ_FOPF01000018.1"/>
</dbReference>
<dbReference type="PANTHER" id="PTHR22916">
    <property type="entry name" value="GLYCOSYLTRANSFERASE"/>
    <property type="match status" value="1"/>
</dbReference>
<name>A0A1Y5TRM1_9RHOB</name>
<dbReference type="Gene3D" id="3.90.550.10">
    <property type="entry name" value="Spore Coat Polysaccharide Biosynthesis Protein SpsA, Chain A"/>
    <property type="match status" value="1"/>
</dbReference>
<evidence type="ECO:0000256" key="1">
    <source>
        <dbReference type="SAM" id="MobiDB-lite"/>
    </source>
</evidence>
<feature type="compositionally biased region" description="Basic and acidic residues" evidence="1">
    <location>
        <begin position="1"/>
        <end position="10"/>
    </location>
</feature>
<protein>
    <submittedName>
        <fullName evidence="3">Hyaluronan synthase</fullName>
        <ecNumber evidence="3">2.4.1.212</ecNumber>
    </submittedName>
</protein>
<feature type="domain" description="Glycosyltransferase 2-like" evidence="2">
    <location>
        <begin position="55"/>
        <end position="160"/>
    </location>
</feature>
<dbReference type="EC" id="2.4.1.212" evidence="3"/>
<evidence type="ECO:0000313" key="4">
    <source>
        <dbReference type="Proteomes" id="UP000193870"/>
    </source>
</evidence>
<dbReference type="AlphaFoldDB" id="A0A1Y5TRM1"/>
<keyword evidence="3" id="KW-0808">Transferase</keyword>
<organism evidence="3 4">
    <name type="scientific">Palleronia marisminoris</name>
    <dbReference type="NCBI Taxonomy" id="315423"/>
    <lineage>
        <taxon>Bacteria</taxon>
        <taxon>Pseudomonadati</taxon>
        <taxon>Pseudomonadota</taxon>
        <taxon>Alphaproteobacteria</taxon>
        <taxon>Rhodobacterales</taxon>
        <taxon>Roseobacteraceae</taxon>
        <taxon>Palleronia</taxon>
    </lineage>
</organism>
<dbReference type="Pfam" id="PF00535">
    <property type="entry name" value="Glycos_transf_2"/>
    <property type="match status" value="1"/>
</dbReference>
<dbReference type="InterPro" id="IPR001173">
    <property type="entry name" value="Glyco_trans_2-like"/>
</dbReference>
<dbReference type="InterPro" id="IPR029044">
    <property type="entry name" value="Nucleotide-diphossugar_trans"/>
</dbReference>
<dbReference type="PANTHER" id="PTHR22916:SF3">
    <property type="entry name" value="UDP-GLCNAC:BETAGAL BETA-1,3-N-ACETYLGLUCOSAMINYLTRANSFERASE-LIKE PROTEIN 1"/>
    <property type="match status" value="1"/>
</dbReference>
<dbReference type="STRING" id="315423.SAMN04488020_11836"/>
<reference evidence="3 4" key="1">
    <citation type="submission" date="2017-03" db="EMBL/GenBank/DDBJ databases">
        <authorList>
            <person name="Afonso C.L."/>
            <person name="Miller P.J."/>
            <person name="Scott M.A."/>
            <person name="Spackman E."/>
            <person name="Goraichik I."/>
            <person name="Dimitrov K.M."/>
            <person name="Suarez D.L."/>
            <person name="Swayne D.E."/>
        </authorList>
    </citation>
    <scope>NUCLEOTIDE SEQUENCE [LARGE SCALE GENOMIC DNA]</scope>
    <source>
        <strain evidence="3 4">CECT 7066</strain>
    </source>
</reference>
<dbReference type="OrthoDB" id="5291101at2"/>
<keyword evidence="4" id="KW-1185">Reference proteome</keyword>
<proteinExistence type="predicted"/>
<dbReference type="EMBL" id="FWFV01000017">
    <property type="protein sequence ID" value="SLN70427.1"/>
    <property type="molecule type" value="Genomic_DNA"/>
</dbReference>
<dbReference type="CDD" id="cd00761">
    <property type="entry name" value="Glyco_tranf_GTA_type"/>
    <property type="match status" value="1"/>
</dbReference>
<evidence type="ECO:0000259" key="2">
    <source>
        <dbReference type="Pfam" id="PF00535"/>
    </source>
</evidence>
<dbReference type="SUPFAM" id="SSF53448">
    <property type="entry name" value="Nucleotide-diphospho-sugar transferases"/>
    <property type="match status" value="1"/>
</dbReference>
<evidence type="ECO:0000313" key="3">
    <source>
        <dbReference type="EMBL" id="SLN70427.1"/>
    </source>
</evidence>
<gene>
    <name evidence="3" type="primary">hyaD</name>
    <name evidence="3" type="ORF">PAM7066_03579</name>
</gene>
<sequence length="401" mass="44147">MTIDADKPDLTRPTAEGLRGRTRTRPLDGLTVKGLRGQPVRDIPPADPAAGPLVTVIVPAYNASRTIVETLSSIRAQTHRHLEILVVDDGSVDRTAALVKAEAQADPRLRLIRQPNGGVAHARNAALWQAKGAFVAWIDADDLWHPEKIARQLAVFEREEQRPLLVYTGYRLIDASSRVVENHRPLTDVSGHTLCTQIATNFFSNVSSIMVPTEVARAVGGHDPQLRRAGLEGAEDLLMQLRLAARGAVSCCPSALVGYRMHDGNMSLQVARTAGSNIRAIDLVAAEVPDLPHWVSRLGRARVVGYVFFLLRGGHVRQALTLFWQIAWRQPVETLVMMFRIIAHLAFSRQVGDPALGQRFAQANPDSAIWGDLMLFGKRMRRRLRQADAAVAVRTKVKVNA</sequence>
<dbReference type="Proteomes" id="UP000193870">
    <property type="component" value="Unassembled WGS sequence"/>
</dbReference>
<keyword evidence="3" id="KW-0328">Glycosyltransferase</keyword>
<feature type="region of interest" description="Disordered" evidence="1">
    <location>
        <begin position="1"/>
        <end position="46"/>
    </location>
</feature>
<dbReference type="GO" id="GO:0050501">
    <property type="term" value="F:hyaluronan synthase activity"/>
    <property type="evidence" value="ECO:0007669"/>
    <property type="project" value="UniProtKB-EC"/>
</dbReference>